<dbReference type="SUPFAM" id="SSF89069">
    <property type="entry name" value="N-terminal, cytoplasmic domain of anti-sigmaE factor RseA"/>
    <property type="match status" value="1"/>
</dbReference>
<dbReference type="InterPro" id="IPR005572">
    <property type="entry name" value="Anti-sigma_E_RseA_N"/>
</dbReference>
<evidence type="ECO:0000256" key="1">
    <source>
        <dbReference type="SAM" id="MobiDB-lite"/>
    </source>
</evidence>
<sequence length="103" mass="10662">MDTQKRLHENISALADGELADSERELALAALDTAEGQAAWRAYHLTGDVLRDQASGALSDGFGASLAARLAAEPVYVPAAAPERAADPAKPDPAESPADVILP</sequence>
<dbReference type="RefSeq" id="WP_161085963.1">
    <property type="nucleotide sequence ID" value="NZ_WWCX01000059.1"/>
</dbReference>
<dbReference type="InterPro" id="IPR036147">
    <property type="entry name" value="Anti-sigma_E_RseA_N_sf"/>
</dbReference>
<dbReference type="GO" id="GO:0016989">
    <property type="term" value="F:sigma factor antagonist activity"/>
    <property type="evidence" value="ECO:0007669"/>
    <property type="project" value="InterPro"/>
</dbReference>
<reference evidence="3" key="1">
    <citation type="submission" date="2019-12" db="EMBL/GenBank/DDBJ databases">
        <title>Novel species isolated from a subtropical stream in China.</title>
        <authorList>
            <person name="Lu H."/>
        </authorList>
    </citation>
    <scope>NUCLEOTIDE SEQUENCE [LARGE SCALE GENOMIC DNA]</scope>
    <source>
        <strain evidence="3">FT81W</strain>
    </source>
</reference>
<protein>
    <submittedName>
        <fullName evidence="3">Transcriptional regulator</fullName>
    </submittedName>
</protein>
<dbReference type="CDD" id="cd16328">
    <property type="entry name" value="RseA_N"/>
    <property type="match status" value="1"/>
</dbReference>
<name>A0A845GRR7_9BURK</name>
<dbReference type="Gene3D" id="1.10.10.880">
    <property type="entry name" value="Anti sigma-E protein RseA, N-terminal domain"/>
    <property type="match status" value="1"/>
</dbReference>
<dbReference type="AlphaFoldDB" id="A0A845GRR7"/>
<comment type="caution">
    <text evidence="3">The sequence shown here is derived from an EMBL/GenBank/DDBJ whole genome shotgun (WGS) entry which is preliminary data.</text>
</comment>
<dbReference type="PANTHER" id="PTHR38104">
    <property type="match status" value="1"/>
</dbReference>
<dbReference type="InterPro" id="IPR052383">
    <property type="entry name" value="Anti-sigma-E_RseA-like"/>
</dbReference>
<gene>
    <name evidence="3" type="ORF">GTP90_24365</name>
</gene>
<dbReference type="PANTHER" id="PTHR38104:SF1">
    <property type="entry name" value="ANTI-SIGMA-E FACTOR RSEA"/>
    <property type="match status" value="1"/>
</dbReference>
<dbReference type="EMBL" id="WWCX01000059">
    <property type="protein sequence ID" value="MYM96994.1"/>
    <property type="molecule type" value="Genomic_DNA"/>
</dbReference>
<feature type="domain" description="Anti sigma-E protein RseA N-terminal" evidence="2">
    <location>
        <begin position="8"/>
        <end position="89"/>
    </location>
</feature>
<evidence type="ECO:0000313" key="3">
    <source>
        <dbReference type="EMBL" id="MYM96994.1"/>
    </source>
</evidence>
<proteinExistence type="predicted"/>
<feature type="compositionally biased region" description="Basic and acidic residues" evidence="1">
    <location>
        <begin position="84"/>
        <end position="93"/>
    </location>
</feature>
<dbReference type="Pfam" id="PF03872">
    <property type="entry name" value="RseA_N"/>
    <property type="match status" value="1"/>
</dbReference>
<evidence type="ECO:0000313" key="4">
    <source>
        <dbReference type="Proteomes" id="UP000447355"/>
    </source>
</evidence>
<organism evidence="3 4">
    <name type="scientific">Duganella vulcania</name>
    <dbReference type="NCBI Taxonomy" id="2692166"/>
    <lineage>
        <taxon>Bacteria</taxon>
        <taxon>Pseudomonadati</taxon>
        <taxon>Pseudomonadota</taxon>
        <taxon>Betaproteobacteria</taxon>
        <taxon>Burkholderiales</taxon>
        <taxon>Oxalobacteraceae</taxon>
        <taxon>Telluria group</taxon>
        <taxon>Duganella</taxon>
    </lineage>
</organism>
<dbReference type="Proteomes" id="UP000447355">
    <property type="component" value="Unassembled WGS sequence"/>
</dbReference>
<evidence type="ECO:0000259" key="2">
    <source>
        <dbReference type="Pfam" id="PF03872"/>
    </source>
</evidence>
<feature type="region of interest" description="Disordered" evidence="1">
    <location>
        <begin position="82"/>
        <end position="103"/>
    </location>
</feature>
<accession>A0A845GRR7</accession>